<organism evidence="3">
    <name type="scientific">Trepomonas sp. PC1</name>
    <dbReference type="NCBI Taxonomy" id="1076344"/>
    <lineage>
        <taxon>Eukaryota</taxon>
        <taxon>Metamonada</taxon>
        <taxon>Diplomonadida</taxon>
        <taxon>Hexamitidae</taxon>
        <taxon>Hexamitinae</taxon>
        <taxon>Trepomonas</taxon>
    </lineage>
</organism>
<accession>A0A146K376</accession>
<reference evidence="3" key="1">
    <citation type="submission" date="2015-07" db="EMBL/GenBank/DDBJ databases">
        <title>Adaptation to a free-living lifestyle via gene acquisitions in the diplomonad Trepomonas sp. PC1.</title>
        <authorList>
            <person name="Xu F."/>
            <person name="Jerlstrom-Hultqvist J."/>
            <person name="Kolisko M."/>
            <person name="Simpson A.G.B."/>
            <person name="Roger A.J."/>
            <person name="Svard S.G."/>
            <person name="Andersson J.O."/>
        </authorList>
    </citation>
    <scope>NUCLEOTIDE SEQUENCE</scope>
    <source>
        <strain evidence="3">PC1</strain>
    </source>
</reference>
<keyword evidence="2" id="KW-0812">Transmembrane</keyword>
<name>A0A146K376_9EUKA</name>
<evidence type="ECO:0000256" key="2">
    <source>
        <dbReference type="SAM" id="Phobius"/>
    </source>
</evidence>
<feature type="compositionally biased region" description="Basic and acidic residues" evidence="1">
    <location>
        <begin position="869"/>
        <end position="888"/>
    </location>
</feature>
<proteinExistence type="predicted"/>
<evidence type="ECO:0000256" key="1">
    <source>
        <dbReference type="SAM" id="MobiDB-lite"/>
    </source>
</evidence>
<sequence length="888" mass="100182">LFLTYQSLFQQITVIRSATFDIYIADSNGEQIRSNQFYCIIDQKISQTNSSGLCTYSNPNPPLISNVVIQFLDLVVLNTTQQIVQNLQLNVTEKVVQIIYSNCETQNINVQYGDFSSQLQCNTPLYLLAVEGSNYVSATLNEYADINKKVDSSTLIDFITFYQFEMVKYEPITFQLQTYDNVVIISPEFIIQIAGNDYSINSSGFFTFIPVSNYTSCSFYYNGGKLYSKTLSYKTTSLNINIPKFVTFKAVGCDQMAAISYSGTTIDVGCQQNASFRASSLSKEVSVLASEYAEISFLVDPGQFLTFETYIEISMLKYTPIHLHMVYGEQYVTDAGFSTNQEGNCSAGICTFTPSQNETQVKVYFYGIEVADQEVTHTQTDQNVTVGQILKLQLNNCGNDTISINEESFPCSAGKLDNYVQMPSESQNFSVSSTNYESAQLEFVNPSRAFVTVVQKDLVDLGVQFSLKFNDENLESLQFVVDNGNGENQTKKSVFNTFIQQDQLLRVFYKGALVLTQFVSAQPRKQQLNLQKVMSFSVNCTGIYRTSISDQDNQCDQPLYVSSDYKQIYFFNQQFMRTLYEPQLGQNFVSDFQINPILVQNAQMFKLSLKLFNQSCENTTTAATMQNGFKMLQSGCSLVFKWPINSYQLKENDSILIESGQLILTLQAQKLNDQVFVNTVNPVFSNQQKPKGFVLDLGRYLKQKQFQQSPDFLLTVKLNDSTIYEDYTYSQQIAQIAFKQQVTAGDQLQILGQPDGFQEINETFTLNSQNILQLETQSLQLGETQVKIGLIVGCAVAGFILILLIIVLIAILDKKKKNTRAKSAIPMETTRTKQKVDESFQNENIIVEQPITTDLIHNITPINAPVANKSEKKEDQKLVDDEQKTETV</sequence>
<protein>
    <recommendedName>
        <fullName evidence="4">Transmembrane protein</fullName>
    </recommendedName>
</protein>
<feature type="transmembrane region" description="Helical" evidence="2">
    <location>
        <begin position="788"/>
        <end position="812"/>
    </location>
</feature>
<dbReference type="EMBL" id="GDID01006261">
    <property type="protein sequence ID" value="JAP90345.1"/>
    <property type="molecule type" value="Transcribed_RNA"/>
</dbReference>
<keyword evidence="2" id="KW-0472">Membrane</keyword>
<dbReference type="AlphaFoldDB" id="A0A146K376"/>
<keyword evidence="2" id="KW-1133">Transmembrane helix</keyword>
<evidence type="ECO:0008006" key="4">
    <source>
        <dbReference type="Google" id="ProtNLM"/>
    </source>
</evidence>
<feature type="region of interest" description="Disordered" evidence="1">
    <location>
        <begin position="866"/>
        <end position="888"/>
    </location>
</feature>
<evidence type="ECO:0000313" key="3">
    <source>
        <dbReference type="EMBL" id="JAP90345.1"/>
    </source>
</evidence>
<gene>
    <name evidence="3" type="ORF">TPC1_30160</name>
</gene>
<feature type="non-terminal residue" evidence="3">
    <location>
        <position position="1"/>
    </location>
</feature>